<sequence>MHDSHRWPVHASSFAARPFLSSMHYPYRVISFASSQGPFSTPSPIHPPLSSSHLALVHPYSRPRLYFTSFSPHFRQSCCICTAFASSFILPLHPFILVVFPRCCVVVFAVRCVMLLLRYVCSFFSPWCWATEARPFRLCVIHLAFDIRVVLPSLSC</sequence>
<keyword evidence="2" id="KW-1185">Reference proteome</keyword>
<organism evidence="1 2">
    <name type="scientific">Exidia glandulosa HHB12029</name>
    <dbReference type="NCBI Taxonomy" id="1314781"/>
    <lineage>
        <taxon>Eukaryota</taxon>
        <taxon>Fungi</taxon>
        <taxon>Dikarya</taxon>
        <taxon>Basidiomycota</taxon>
        <taxon>Agaricomycotina</taxon>
        <taxon>Agaricomycetes</taxon>
        <taxon>Auriculariales</taxon>
        <taxon>Exidiaceae</taxon>
        <taxon>Exidia</taxon>
    </lineage>
</organism>
<gene>
    <name evidence="1" type="ORF">EXIGLDRAFT_430274</name>
</gene>
<reference evidence="1 2" key="1">
    <citation type="journal article" date="2016" name="Mol. Biol. Evol.">
        <title>Comparative Genomics of Early-Diverging Mushroom-Forming Fungi Provides Insights into the Origins of Lignocellulose Decay Capabilities.</title>
        <authorList>
            <person name="Nagy L.G."/>
            <person name="Riley R."/>
            <person name="Tritt A."/>
            <person name="Adam C."/>
            <person name="Daum C."/>
            <person name="Floudas D."/>
            <person name="Sun H."/>
            <person name="Yadav J.S."/>
            <person name="Pangilinan J."/>
            <person name="Larsson K.H."/>
            <person name="Matsuura K."/>
            <person name="Barry K."/>
            <person name="Labutti K."/>
            <person name="Kuo R."/>
            <person name="Ohm R.A."/>
            <person name="Bhattacharya S.S."/>
            <person name="Shirouzu T."/>
            <person name="Yoshinaga Y."/>
            <person name="Martin F.M."/>
            <person name="Grigoriev I.V."/>
            <person name="Hibbett D.S."/>
        </authorList>
    </citation>
    <scope>NUCLEOTIDE SEQUENCE [LARGE SCALE GENOMIC DNA]</scope>
    <source>
        <strain evidence="1 2">HHB12029</strain>
    </source>
</reference>
<evidence type="ECO:0000313" key="2">
    <source>
        <dbReference type="Proteomes" id="UP000077266"/>
    </source>
</evidence>
<dbReference type="EMBL" id="KV426506">
    <property type="protein sequence ID" value="KZV80225.1"/>
    <property type="molecule type" value="Genomic_DNA"/>
</dbReference>
<name>A0A165BAZ2_EXIGL</name>
<dbReference type="InParanoid" id="A0A165BAZ2"/>
<protein>
    <submittedName>
        <fullName evidence="1">Uncharacterized protein</fullName>
    </submittedName>
</protein>
<dbReference type="Proteomes" id="UP000077266">
    <property type="component" value="Unassembled WGS sequence"/>
</dbReference>
<dbReference type="AlphaFoldDB" id="A0A165BAZ2"/>
<proteinExistence type="predicted"/>
<evidence type="ECO:0000313" key="1">
    <source>
        <dbReference type="EMBL" id="KZV80225.1"/>
    </source>
</evidence>
<accession>A0A165BAZ2</accession>